<accession>A0A8B9LL91</accession>
<dbReference type="SUPFAM" id="SSF52540">
    <property type="entry name" value="P-loop containing nucleoside triphosphate hydrolases"/>
    <property type="match status" value="1"/>
</dbReference>
<dbReference type="GO" id="GO:0048731">
    <property type="term" value="P:system development"/>
    <property type="evidence" value="ECO:0007669"/>
    <property type="project" value="UniProtKB-ARBA"/>
</dbReference>
<dbReference type="GO" id="GO:0005524">
    <property type="term" value="F:ATP binding"/>
    <property type="evidence" value="ECO:0007669"/>
    <property type="project" value="UniProtKB-KW"/>
</dbReference>
<keyword evidence="1" id="KW-0547">Nucleotide-binding</keyword>
<dbReference type="Ensembl" id="ENSAMXT00005056199.1">
    <property type="protein sequence ID" value="ENSAMXP00005051922.1"/>
    <property type="gene ID" value="ENSAMXG00005023399.1"/>
</dbReference>
<dbReference type="GO" id="GO:0003777">
    <property type="term" value="F:microtubule motor activity"/>
    <property type="evidence" value="ECO:0007669"/>
    <property type="project" value="InterPro"/>
</dbReference>
<dbReference type="InterPro" id="IPR001752">
    <property type="entry name" value="Kinesin_motor_dom"/>
</dbReference>
<organism evidence="5 6">
    <name type="scientific">Astyanax mexicanus</name>
    <name type="common">Blind cave fish</name>
    <name type="synonym">Astyanax fasciatus mexicanus</name>
    <dbReference type="NCBI Taxonomy" id="7994"/>
    <lineage>
        <taxon>Eukaryota</taxon>
        <taxon>Metazoa</taxon>
        <taxon>Chordata</taxon>
        <taxon>Craniata</taxon>
        <taxon>Vertebrata</taxon>
        <taxon>Euteleostomi</taxon>
        <taxon>Actinopterygii</taxon>
        <taxon>Neopterygii</taxon>
        <taxon>Teleostei</taxon>
        <taxon>Ostariophysi</taxon>
        <taxon>Characiformes</taxon>
        <taxon>Characoidei</taxon>
        <taxon>Acestrorhamphidae</taxon>
        <taxon>Acestrorhamphinae</taxon>
        <taxon>Astyanax</taxon>
    </lineage>
</organism>
<keyword evidence="2" id="KW-0067">ATP-binding</keyword>
<dbReference type="InterPro" id="IPR036961">
    <property type="entry name" value="Kinesin_motor_dom_sf"/>
</dbReference>
<comment type="similarity">
    <text evidence="3">Belongs to the TRAFAC class myosin-kinesin ATPase superfamily. Kinesin family.</text>
</comment>
<dbReference type="GO" id="GO:0008017">
    <property type="term" value="F:microtubule binding"/>
    <property type="evidence" value="ECO:0007669"/>
    <property type="project" value="InterPro"/>
</dbReference>
<comment type="caution">
    <text evidence="3">Lacks conserved residue(s) required for the propagation of feature annotation.</text>
</comment>
<name>A0A8B9LL91_ASTMX</name>
<dbReference type="AlphaFoldDB" id="A0A8B9LL91"/>
<evidence type="ECO:0000313" key="5">
    <source>
        <dbReference type="Ensembl" id="ENSAMXP00005051922.1"/>
    </source>
</evidence>
<dbReference type="InterPro" id="IPR027417">
    <property type="entry name" value="P-loop_NTPase"/>
</dbReference>
<protein>
    <recommendedName>
        <fullName evidence="4">Kinesin motor domain-containing protein</fullName>
    </recommendedName>
</protein>
<evidence type="ECO:0000256" key="2">
    <source>
        <dbReference type="ARBA" id="ARBA00022840"/>
    </source>
</evidence>
<evidence type="ECO:0000256" key="3">
    <source>
        <dbReference type="PROSITE-ProRule" id="PRU00283"/>
    </source>
</evidence>
<dbReference type="Proteomes" id="UP000694621">
    <property type="component" value="Unplaced"/>
</dbReference>
<evidence type="ECO:0000259" key="4">
    <source>
        <dbReference type="PROSITE" id="PS50067"/>
    </source>
</evidence>
<evidence type="ECO:0000313" key="6">
    <source>
        <dbReference type="Proteomes" id="UP000694621"/>
    </source>
</evidence>
<proteinExistence type="inferred from homology"/>
<sequence length="76" mass="8672">MASESVKVVIRCRPLNDREKALNCKMVVSVDTGCCQCFIEKPEASEEPPKQFTFDGTYFINQTTEKVPFYELCLQS</sequence>
<feature type="domain" description="Kinesin motor" evidence="4">
    <location>
        <begin position="5"/>
        <end position="76"/>
    </location>
</feature>
<reference evidence="5" key="1">
    <citation type="submission" date="2025-08" db="UniProtKB">
        <authorList>
            <consortium name="Ensembl"/>
        </authorList>
    </citation>
    <scope>IDENTIFICATION</scope>
</reference>
<dbReference type="PROSITE" id="PS50067">
    <property type="entry name" value="KINESIN_MOTOR_2"/>
    <property type="match status" value="1"/>
</dbReference>
<dbReference type="Gene3D" id="3.40.850.10">
    <property type="entry name" value="Kinesin motor domain"/>
    <property type="match status" value="1"/>
</dbReference>
<dbReference type="GO" id="GO:0007018">
    <property type="term" value="P:microtubule-based movement"/>
    <property type="evidence" value="ECO:0007669"/>
    <property type="project" value="InterPro"/>
</dbReference>
<evidence type="ECO:0000256" key="1">
    <source>
        <dbReference type="ARBA" id="ARBA00022741"/>
    </source>
</evidence>